<evidence type="ECO:0000256" key="6">
    <source>
        <dbReference type="RuleBase" id="RU003983"/>
    </source>
</evidence>
<comment type="caution">
    <text evidence="9">The sequence shown here is derived from an EMBL/GenBank/DDBJ whole genome shotgun (WGS) entry which is preliminary data.</text>
</comment>
<organism evidence="9 10">
    <name type="scientific">Recurvomyces mirabilis</name>
    <dbReference type="NCBI Taxonomy" id="574656"/>
    <lineage>
        <taxon>Eukaryota</taxon>
        <taxon>Fungi</taxon>
        <taxon>Dikarya</taxon>
        <taxon>Ascomycota</taxon>
        <taxon>Pezizomycotina</taxon>
        <taxon>Dothideomycetes</taxon>
        <taxon>Dothideomycetidae</taxon>
        <taxon>Mycosphaerellales</taxon>
        <taxon>Teratosphaeriaceae</taxon>
        <taxon>Recurvomyces</taxon>
    </lineage>
</organism>
<dbReference type="InterPro" id="IPR001915">
    <property type="entry name" value="Peptidase_M48"/>
</dbReference>
<evidence type="ECO:0000259" key="8">
    <source>
        <dbReference type="Pfam" id="PF01435"/>
    </source>
</evidence>
<keyword evidence="10" id="KW-1185">Reference proteome</keyword>
<name>A0AAE0TQY7_9PEZI</name>
<dbReference type="Pfam" id="PF01435">
    <property type="entry name" value="Peptidase_M48"/>
    <property type="match status" value="1"/>
</dbReference>
<dbReference type="Proteomes" id="UP001274830">
    <property type="component" value="Unassembled WGS sequence"/>
</dbReference>
<comment type="similarity">
    <text evidence="6">Belongs to the peptidase M48 family.</text>
</comment>
<dbReference type="GO" id="GO:0005743">
    <property type="term" value="C:mitochondrial inner membrane"/>
    <property type="evidence" value="ECO:0007669"/>
    <property type="project" value="TreeGrafter"/>
</dbReference>
<reference evidence="9" key="1">
    <citation type="submission" date="2023-07" db="EMBL/GenBank/DDBJ databases">
        <title>Black Yeasts Isolated from many extreme environments.</title>
        <authorList>
            <person name="Coleine C."/>
            <person name="Stajich J.E."/>
            <person name="Selbmann L."/>
        </authorList>
    </citation>
    <scope>NUCLEOTIDE SEQUENCE</scope>
    <source>
        <strain evidence="9">CCFEE 5485</strain>
    </source>
</reference>
<feature type="transmembrane region" description="Helical" evidence="7">
    <location>
        <begin position="96"/>
        <end position="121"/>
    </location>
</feature>
<dbReference type="GO" id="GO:0006515">
    <property type="term" value="P:protein quality control for misfolded or incompletely synthesized proteins"/>
    <property type="evidence" value="ECO:0007669"/>
    <property type="project" value="TreeGrafter"/>
</dbReference>
<keyword evidence="7" id="KW-0812">Transmembrane</keyword>
<keyword evidence="7" id="KW-1133">Transmembrane helix</keyword>
<evidence type="ECO:0000256" key="2">
    <source>
        <dbReference type="ARBA" id="ARBA00022723"/>
    </source>
</evidence>
<keyword evidence="5 6" id="KW-0482">Metalloprotease</keyword>
<dbReference type="AlphaFoldDB" id="A0AAE0TQY7"/>
<dbReference type="PANTHER" id="PTHR22726:SF18">
    <property type="entry name" value="PEPTIDASE M48 DOMAIN-CONTAINING PROTEIN"/>
    <property type="match status" value="1"/>
</dbReference>
<feature type="transmembrane region" description="Helical" evidence="7">
    <location>
        <begin position="32"/>
        <end position="51"/>
    </location>
</feature>
<evidence type="ECO:0000256" key="4">
    <source>
        <dbReference type="ARBA" id="ARBA00022833"/>
    </source>
</evidence>
<dbReference type="GO" id="GO:0046872">
    <property type="term" value="F:metal ion binding"/>
    <property type="evidence" value="ECO:0007669"/>
    <property type="project" value="UniProtKB-KW"/>
</dbReference>
<keyword evidence="1 6" id="KW-0645">Protease</keyword>
<evidence type="ECO:0000256" key="7">
    <source>
        <dbReference type="SAM" id="Phobius"/>
    </source>
</evidence>
<feature type="domain" description="Peptidase M48" evidence="8">
    <location>
        <begin position="16"/>
        <end position="204"/>
    </location>
</feature>
<keyword evidence="7" id="KW-0472">Membrane</keyword>
<sequence>MILAETLDGNVNPITGDITITAGLLHLANSDYMIAIILAHEIAHVITGHLLERVWEMALLSRLLLPVAPLILSGAVLAGTGLLAAVIPIGLLGLEIFAAVLLAVPGVALMSPAVVAMLAVLGASRVREQEADFVGLLLATQAGFNPGVAIRLWAEMGLRMEKYLKELQVKVGKNVFGRERVRQVDKWAATHPLPAYRVDQLRKAVPIARDIVRLAGDPRLADYASKNSSDTSHATALRWCAFLDGNHANASTVGAQ</sequence>
<comment type="cofactor">
    <cofactor evidence="6">
        <name>Zn(2+)</name>
        <dbReference type="ChEBI" id="CHEBI:29105"/>
    </cofactor>
    <text evidence="6">Binds 1 zinc ion per subunit.</text>
</comment>
<dbReference type="PANTHER" id="PTHR22726">
    <property type="entry name" value="METALLOENDOPEPTIDASE OMA1"/>
    <property type="match status" value="1"/>
</dbReference>
<evidence type="ECO:0000256" key="1">
    <source>
        <dbReference type="ARBA" id="ARBA00022670"/>
    </source>
</evidence>
<gene>
    <name evidence="9" type="primary">OMA1_1</name>
    <name evidence="9" type="ORF">LTR78_007954</name>
</gene>
<dbReference type="EMBL" id="JAUTXT010000035">
    <property type="protein sequence ID" value="KAK3672201.1"/>
    <property type="molecule type" value="Genomic_DNA"/>
</dbReference>
<dbReference type="InterPro" id="IPR051156">
    <property type="entry name" value="Mito/Outer_Membr_Metalloprot"/>
</dbReference>
<keyword evidence="3 6" id="KW-0378">Hydrolase</keyword>
<evidence type="ECO:0000313" key="10">
    <source>
        <dbReference type="Proteomes" id="UP001274830"/>
    </source>
</evidence>
<dbReference type="GO" id="GO:0004222">
    <property type="term" value="F:metalloendopeptidase activity"/>
    <property type="evidence" value="ECO:0007669"/>
    <property type="project" value="InterPro"/>
</dbReference>
<proteinExistence type="inferred from homology"/>
<evidence type="ECO:0000256" key="5">
    <source>
        <dbReference type="ARBA" id="ARBA00023049"/>
    </source>
</evidence>
<keyword evidence="4 6" id="KW-0862">Zinc</keyword>
<keyword evidence="2" id="KW-0479">Metal-binding</keyword>
<evidence type="ECO:0000313" key="9">
    <source>
        <dbReference type="EMBL" id="KAK3672201.1"/>
    </source>
</evidence>
<dbReference type="GO" id="GO:0034982">
    <property type="term" value="P:mitochondrial protein processing"/>
    <property type="evidence" value="ECO:0007669"/>
    <property type="project" value="TreeGrafter"/>
</dbReference>
<accession>A0AAE0TQY7</accession>
<protein>
    <submittedName>
        <fullName evidence="9">Metalloendopeptidase</fullName>
    </submittedName>
</protein>
<evidence type="ECO:0000256" key="3">
    <source>
        <dbReference type="ARBA" id="ARBA00022801"/>
    </source>
</evidence>
<feature type="transmembrane region" description="Helical" evidence="7">
    <location>
        <begin position="63"/>
        <end position="90"/>
    </location>
</feature>